<dbReference type="EMBL" id="SVER01000015">
    <property type="protein sequence ID" value="MBE5919609.1"/>
    <property type="molecule type" value="Genomic_DNA"/>
</dbReference>
<organism evidence="1 2">
    <name type="scientific">Pseudobutyrivibrio ruminis</name>
    <dbReference type="NCBI Taxonomy" id="46206"/>
    <lineage>
        <taxon>Bacteria</taxon>
        <taxon>Bacillati</taxon>
        <taxon>Bacillota</taxon>
        <taxon>Clostridia</taxon>
        <taxon>Lachnospirales</taxon>
        <taxon>Lachnospiraceae</taxon>
        <taxon>Pseudobutyrivibrio</taxon>
    </lineage>
</organism>
<comment type="caution">
    <text evidence="1">The sequence shown here is derived from an EMBL/GenBank/DDBJ whole genome shotgun (WGS) entry which is preliminary data.</text>
</comment>
<dbReference type="SUPFAM" id="SSF52467">
    <property type="entry name" value="DHS-like NAD/FAD-binding domain"/>
    <property type="match status" value="1"/>
</dbReference>
<proteinExistence type="predicted"/>
<gene>
    <name evidence="1" type="ORF">E7272_07160</name>
</gene>
<evidence type="ECO:0000313" key="1">
    <source>
        <dbReference type="EMBL" id="MBE5919609.1"/>
    </source>
</evidence>
<evidence type="ECO:0008006" key="3">
    <source>
        <dbReference type="Google" id="ProtNLM"/>
    </source>
</evidence>
<dbReference type="Proteomes" id="UP000766246">
    <property type="component" value="Unassembled WGS sequence"/>
</dbReference>
<evidence type="ECO:0000313" key="2">
    <source>
        <dbReference type="Proteomes" id="UP000766246"/>
    </source>
</evidence>
<accession>A0A927UC48</accession>
<dbReference type="InterPro" id="IPR029035">
    <property type="entry name" value="DHS-like_NAD/FAD-binding_dom"/>
</dbReference>
<protein>
    <recommendedName>
        <fullName evidence="3">SIR2-like domain-containing protein</fullName>
    </recommendedName>
</protein>
<dbReference type="AlphaFoldDB" id="A0A927UC48"/>
<reference evidence="1" key="1">
    <citation type="submission" date="2019-04" db="EMBL/GenBank/DDBJ databases">
        <title>Evolution of Biomass-Degrading Anaerobic Consortia Revealed by Metagenomics.</title>
        <authorList>
            <person name="Peng X."/>
        </authorList>
    </citation>
    <scope>NUCLEOTIDE SEQUENCE</scope>
    <source>
        <strain evidence="1">SIG311</strain>
    </source>
</reference>
<name>A0A927UC48_9FIRM</name>
<sequence>MDQDYLKYIPKGLLEDLRNQKVIPFVGAGFSKNVQIPEGKSMPDWNELGKEIAKDLQGYEYERGMALDAISTYEDMYSRVKLIEKLASLLLVKGVEPGKTHEAFCKLFSGQVCTTNFDSLLEDAYSNNHMPVSVIGSEEKLAINLEKYTKVIKIHGDFDHLDKMVITEKDYDCYIDNNSLMATYISSLFITNTILLIGYSFDDADIRTIWNIINSRLGNIKRTGYCIMVDASISDVMRFSRRNIHVINIPGDKKDYASILARVFEQIKEAVEADNVSTLKASNAKIKENMLIDENDRNRLCYISASYEKMIQIQETIIPLLVEMGYEPAFSNEVLSFGDNVFRKTELLIKRCGIVIIDLSKKNPYIYWEIETANEGNKKIIFIRDSDAEDPIYVKDSVFEYSNLYDRAFIQKIKRQLEIKTERTDLEEAEWLVERGEYRTAVILALRYLEEKLAQRMDGNSNVLFRHNLAEMLIENGYNSAALKKEIEWIVSLRNDIVHRNRSVTIDEAVKVLEFVKKCLSKKS</sequence>
<dbReference type="Pfam" id="PF13289">
    <property type="entry name" value="SIR2_2"/>
    <property type="match status" value="1"/>
</dbReference>